<name>A0ABW3M7U7_9PSEU</name>
<dbReference type="SUPFAM" id="SSF47413">
    <property type="entry name" value="lambda repressor-like DNA-binding domains"/>
    <property type="match status" value="1"/>
</dbReference>
<organism evidence="2 3">
    <name type="scientific">Kibdelosporangium lantanae</name>
    <dbReference type="NCBI Taxonomy" id="1497396"/>
    <lineage>
        <taxon>Bacteria</taxon>
        <taxon>Bacillati</taxon>
        <taxon>Actinomycetota</taxon>
        <taxon>Actinomycetes</taxon>
        <taxon>Pseudonocardiales</taxon>
        <taxon>Pseudonocardiaceae</taxon>
        <taxon>Kibdelosporangium</taxon>
    </lineage>
</organism>
<proteinExistence type="predicted"/>
<evidence type="ECO:0000313" key="2">
    <source>
        <dbReference type="EMBL" id="MFD1046801.1"/>
    </source>
</evidence>
<feature type="non-terminal residue" evidence="2">
    <location>
        <position position="56"/>
    </location>
</feature>
<evidence type="ECO:0000313" key="3">
    <source>
        <dbReference type="Proteomes" id="UP001597045"/>
    </source>
</evidence>
<dbReference type="InterPro" id="IPR010982">
    <property type="entry name" value="Lambda_DNA-bd_dom_sf"/>
</dbReference>
<comment type="caution">
    <text evidence="2">The sequence shown here is derived from an EMBL/GenBank/DDBJ whole genome shotgun (WGS) entry which is preliminary data.</text>
</comment>
<dbReference type="CDD" id="cd00093">
    <property type="entry name" value="HTH_XRE"/>
    <property type="match status" value="1"/>
</dbReference>
<dbReference type="SMART" id="SM00530">
    <property type="entry name" value="HTH_XRE"/>
    <property type="match status" value="1"/>
</dbReference>
<accession>A0ABW3M7U7</accession>
<sequence>MDFPSALKTRRTRRRMSQLELALRAGTTQRHVSFMESGRSTPGRAMVVRLAESLEL</sequence>
<evidence type="ECO:0000259" key="1">
    <source>
        <dbReference type="PROSITE" id="PS50943"/>
    </source>
</evidence>
<dbReference type="Proteomes" id="UP001597045">
    <property type="component" value="Unassembled WGS sequence"/>
</dbReference>
<protein>
    <submittedName>
        <fullName evidence="2">Helix-turn-helix domain-containing protein</fullName>
    </submittedName>
</protein>
<dbReference type="Gene3D" id="1.10.260.40">
    <property type="entry name" value="lambda repressor-like DNA-binding domains"/>
    <property type="match status" value="1"/>
</dbReference>
<dbReference type="Pfam" id="PF01381">
    <property type="entry name" value="HTH_3"/>
    <property type="match status" value="1"/>
</dbReference>
<reference evidence="3" key="1">
    <citation type="journal article" date="2019" name="Int. J. Syst. Evol. Microbiol.">
        <title>The Global Catalogue of Microorganisms (GCM) 10K type strain sequencing project: providing services to taxonomists for standard genome sequencing and annotation.</title>
        <authorList>
            <consortium name="The Broad Institute Genomics Platform"/>
            <consortium name="The Broad Institute Genome Sequencing Center for Infectious Disease"/>
            <person name="Wu L."/>
            <person name="Ma J."/>
        </authorList>
    </citation>
    <scope>NUCLEOTIDE SEQUENCE [LARGE SCALE GENOMIC DNA]</scope>
    <source>
        <strain evidence="3">JCM 31486</strain>
    </source>
</reference>
<gene>
    <name evidence="2" type="ORF">ACFQ1S_15210</name>
</gene>
<keyword evidence="3" id="KW-1185">Reference proteome</keyword>
<dbReference type="PROSITE" id="PS50943">
    <property type="entry name" value="HTH_CROC1"/>
    <property type="match status" value="1"/>
</dbReference>
<dbReference type="EMBL" id="JBHTIS010000795">
    <property type="protein sequence ID" value="MFD1046801.1"/>
    <property type="molecule type" value="Genomic_DNA"/>
</dbReference>
<dbReference type="InterPro" id="IPR001387">
    <property type="entry name" value="Cro/C1-type_HTH"/>
</dbReference>
<feature type="domain" description="HTH cro/C1-type" evidence="1">
    <location>
        <begin position="7"/>
        <end position="55"/>
    </location>
</feature>